<comment type="caution">
    <text evidence="10">The sequence shown here is derived from an EMBL/GenBank/DDBJ whole genome shotgun (WGS) entry which is preliminary data.</text>
</comment>
<reference evidence="10" key="1">
    <citation type="journal article" date="2023" name="IMA Fungus">
        <title>Comparative genomic study of the Penicillium genus elucidates a diverse pangenome and 15 lateral gene transfer events.</title>
        <authorList>
            <person name="Petersen C."/>
            <person name="Sorensen T."/>
            <person name="Nielsen M.R."/>
            <person name="Sondergaard T.E."/>
            <person name="Sorensen J.L."/>
            <person name="Fitzpatrick D.A."/>
            <person name="Frisvad J.C."/>
            <person name="Nielsen K.L."/>
        </authorList>
    </citation>
    <scope>NUCLEOTIDE SEQUENCE</scope>
    <source>
        <strain evidence="10">IBT 12815</strain>
    </source>
</reference>
<dbReference type="GO" id="GO:0032259">
    <property type="term" value="P:methylation"/>
    <property type="evidence" value="ECO:0007669"/>
    <property type="project" value="UniProtKB-KW"/>
</dbReference>
<dbReference type="EC" id="2.1.1.85" evidence="3"/>
<evidence type="ECO:0000256" key="7">
    <source>
        <dbReference type="ARBA" id="ARBA00022691"/>
    </source>
</evidence>
<dbReference type="GO" id="GO:0005634">
    <property type="term" value="C:nucleus"/>
    <property type="evidence" value="ECO:0007669"/>
    <property type="project" value="UniProtKB-SubCell"/>
</dbReference>
<keyword evidence="7" id="KW-0949">S-adenosyl-L-methionine</keyword>
<reference evidence="10" key="2">
    <citation type="submission" date="2023-01" db="EMBL/GenBank/DDBJ databases">
        <authorList>
            <person name="Petersen C."/>
        </authorList>
    </citation>
    <scope>NUCLEOTIDE SEQUENCE</scope>
    <source>
        <strain evidence="10">IBT 12815</strain>
    </source>
</reference>
<dbReference type="GO" id="GO:0005737">
    <property type="term" value="C:cytoplasm"/>
    <property type="evidence" value="ECO:0007669"/>
    <property type="project" value="UniProtKB-SubCell"/>
</dbReference>
<evidence type="ECO:0000256" key="3">
    <source>
        <dbReference type="ARBA" id="ARBA00012533"/>
    </source>
</evidence>
<dbReference type="InterPro" id="IPR029063">
    <property type="entry name" value="SAM-dependent_MTases_sf"/>
</dbReference>
<gene>
    <name evidence="10" type="ORF">N7537_004185</name>
</gene>
<keyword evidence="4" id="KW-0963">Cytoplasm</keyword>
<keyword evidence="11" id="KW-1185">Reference proteome</keyword>
<comment type="subcellular location">
    <subcellularLocation>
        <location evidence="2">Cytoplasm</location>
    </subcellularLocation>
    <subcellularLocation>
        <location evidence="1">Nucleus</location>
    </subcellularLocation>
</comment>
<organism evidence="10 11">
    <name type="scientific">Penicillium hordei</name>
    <dbReference type="NCBI Taxonomy" id="40994"/>
    <lineage>
        <taxon>Eukaryota</taxon>
        <taxon>Fungi</taxon>
        <taxon>Dikarya</taxon>
        <taxon>Ascomycota</taxon>
        <taxon>Pezizomycotina</taxon>
        <taxon>Eurotiomycetes</taxon>
        <taxon>Eurotiomycetidae</taxon>
        <taxon>Eurotiales</taxon>
        <taxon>Aspergillaceae</taxon>
        <taxon>Penicillium</taxon>
    </lineage>
</organism>
<dbReference type="Proteomes" id="UP001213799">
    <property type="component" value="Unassembled WGS sequence"/>
</dbReference>
<evidence type="ECO:0000256" key="8">
    <source>
        <dbReference type="ARBA" id="ARBA00023242"/>
    </source>
</evidence>
<dbReference type="RefSeq" id="XP_056754990.1">
    <property type="nucleotide sequence ID" value="XM_056895242.1"/>
</dbReference>
<evidence type="ECO:0000256" key="1">
    <source>
        <dbReference type="ARBA" id="ARBA00004123"/>
    </source>
</evidence>
<keyword evidence="5" id="KW-0489">Methyltransferase</keyword>
<name>A0AAD6EB26_9EURO</name>
<dbReference type="GO" id="GO:0018064">
    <property type="term" value="F:protein-L-histidine N-tele-methyltransferase activity"/>
    <property type="evidence" value="ECO:0007669"/>
    <property type="project" value="UniProtKB-EC"/>
</dbReference>
<dbReference type="PANTHER" id="PTHR14614">
    <property type="entry name" value="HEPATOCELLULAR CARCINOMA-ASSOCIATED ANTIGEN"/>
    <property type="match status" value="1"/>
</dbReference>
<dbReference type="Gene3D" id="3.40.50.150">
    <property type="entry name" value="Vaccinia Virus protein VP39"/>
    <property type="match status" value="1"/>
</dbReference>
<dbReference type="EMBL" id="JAQJAE010000002">
    <property type="protein sequence ID" value="KAJ5607566.1"/>
    <property type="molecule type" value="Genomic_DNA"/>
</dbReference>
<dbReference type="PANTHER" id="PTHR14614:SF39">
    <property type="entry name" value="HISTIDINE PROTEIN METHYLTRANSFERASE 1 HOMOLOG"/>
    <property type="match status" value="1"/>
</dbReference>
<evidence type="ECO:0000256" key="6">
    <source>
        <dbReference type="ARBA" id="ARBA00022679"/>
    </source>
</evidence>
<accession>A0AAD6EB26</accession>
<evidence type="ECO:0000313" key="11">
    <source>
        <dbReference type="Proteomes" id="UP001213799"/>
    </source>
</evidence>
<evidence type="ECO:0000256" key="2">
    <source>
        <dbReference type="ARBA" id="ARBA00004496"/>
    </source>
</evidence>
<sequence length="386" mass="41847">MAFSFGFSGDDIDIDDSEINNDFSDVPSQQAVGNSLPELVKAVKHDMNEWLSILPSQIFYNKLAISDTPLAVARREIFDIRTQLMAEDSAGHDNEELIAGIEKGDITPNFYEGGFKTWECALDLAKLSLNDDILNESSDSPTDIHIIEVRNHPSCGSFSQDLPGARANTNEQLGAGTAVPSLTLFARLLNQAELGQSQRKTLFTFADYNSDVLRLVTLPNLLLTWHNSRSQTAVSVASTAPDQDEELDITPELVQEFKDDLARRGISVDFVSGAWSPEFVDLVFSSGDSARKTLVLASETIYSPASLAAFSETLLALLRRSNTVSAKTRALVAAKKVYFGVGGGVDEFLAVLGNVCANELDVQQKLNVQSEGVGRVVLEVVPSSGP</sequence>
<dbReference type="AlphaFoldDB" id="A0AAD6EB26"/>
<keyword evidence="8" id="KW-0539">Nucleus</keyword>
<proteinExistence type="inferred from homology"/>
<keyword evidence="6" id="KW-0808">Transferase</keyword>
<protein>
    <recommendedName>
        <fullName evidence="3">protein-histidine N-methyltransferase</fullName>
        <ecNumber evidence="3">2.1.1.85</ecNumber>
    </recommendedName>
</protein>
<evidence type="ECO:0000313" key="10">
    <source>
        <dbReference type="EMBL" id="KAJ5607566.1"/>
    </source>
</evidence>
<evidence type="ECO:0000256" key="5">
    <source>
        <dbReference type="ARBA" id="ARBA00022603"/>
    </source>
</evidence>
<evidence type="ECO:0000256" key="9">
    <source>
        <dbReference type="ARBA" id="ARBA00038126"/>
    </source>
</evidence>
<comment type="similarity">
    <text evidence="9">Belongs to the methyltransferase superfamily. METTL18 family.</text>
</comment>
<dbReference type="GeneID" id="81585484"/>
<dbReference type="InterPro" id="IPR019410">
    <property type="entry name" value="Methyltransf_16"/>
</dbReference>
<evidence type="ECO:0000256" key="4">
    <source>
        <dbReference type="ARBA" id="ARBA00022490"/>
    </source>
</evidence>